<feature type="transmembrane region" description="Helical" evidence="7">
    <location>
        <begin position="142"/>
        <end position="167"/>
    </location>
</feature>
<comment type="similarity">
    <text evidence="7">Belongs to the inorganic phosphate transporter (PiT) (TC 2.A.20) family.</text>
</comment>
<dbReference type="GO" id="GO:0035435">
    <property type="term" value="P:phosphate ion transmembrane transport"/>
    <property type="evidence" value="ECO:0007669"/>
    <property type="project" value="TreeGrafter"/>
</dbReference>
<evidence type="ECO:0000256" key="4">
    <source>
        <dbReference type="ARBA" id="ARBA00022692"/>
    </source>
</evidence>
<evidence type="ECO:0000256" key="5">
    <source>
        <dbReference type="ARBA" id="ARBA00022989"/>
    </source>
</evidence>
<feature type="transmembrane region" description="Helical" evidence="7">
    <location>
        <begin position="89"/>
        <end position="110"/>
    </location>
</feature>
<dbReference type="RefSeq" id="XP_004829071.1">
    <property type="nucleotide sequence ID" value="XM_004829014.1"/>
</dbReference>
<evidence type="ECO:0000313" key="8">
    <source>
        <dbReference type="EMBL" id="AFZ79405.1"/>
    </source>
</evidence>
<dbReference type="VEuPathDB" id="PiroplasmaDB:BEWA_022530"/>
<keyword evidence="4 7" id="KW-0812">Transmembrane</keyword>
<dbReference type="AlphaFoldDB" id="L0AV47"/>
<keyword evidence="2 7" id="KW-0813">Transport</keyword>
<dbReference type="KEGG" id="beq:BEWA_022530"/>
<evidence type="ECO:0000313" key="9">
    <source>
        <dbReference type="Proteomes" id="UP000031512"/>
    </source>
</evidence>
<evidence type="ECO:0000256" key="2">
    <source>
        <dbReference type="ARBA" id="ARBA00022448"/>
    </source>
</evidence>
<reference evidence="8 9" key="1">
    <citation type="journal article" date="2012" name="BMC Genomics">
        <title>Comparative genomic analysis and phylogenetic position of Theileria equi.</title>
        <authorList>
            <person name="Kappmeyer L.S."/>
            <person name="Thiagarajan M."/>
            <person name="Herndon D.R."/>
            <person name="Ramsay J.D."/>
            <person name="Caler E."/>
            <person name="Djikeng A."/>
            <person name="Gillespie J.J."/>
            <person name="Lau A.O."/>
            <person name="Roalson E.H."/>
            <person name="Silva J.C."/>
            <person name="Silva M.G."/>
            <person name="Suarez C.E."/>
            <person name="Ueti M.W."/>
            <person name="Nene V.M."/>
            <person name="Mealey R.H."/>
            <person name="Knowles D.P."/>
            <person name="Brayton K.A."/>
        </authorList>
    </citation>
    <scope>NUCLEOTIDE SEQUENCE [LARGE SCALE GENOMIC DNA]</scope>
    <source>
        <strain evidence="8 9">WA</strain>
    </source>
</reference>
<organism evidence="8 9">
    <name type="scientific">Theileria equi strain WA</name>
    <dbReference type="NCBI Taxonomy" id="1537102"/>
    <lineage>
        <taxon>Eukaryota</taxon>
        <taxon>Sar</taxon>
        <taxon>Alveolata</taxon>
        <taxon>Apicomplexa</taxon>
        <taxon>Aconoidasida</taxon>
        <taxon>Piroplasmida</taxon>
        <taxon>Theileriidae</taxon>
        <taxon>Theileria</taxon>
    </lineage>
</organism>
<dbReference type="Pfam" id="PF01384">
    <property type="entry name" value="PHO4"/>
    <property type="match status" value="1"/>
</dbReference>
<dbReference type="EMBL" id="CP001669">
    <property type="protein sequence ID" value="AFZ79405.1"/>
    <property type="molecule type" value="Genomic_DNA"/>
</dbReference>
<dbReference type="STRING" id="1537102.L0AV47"/>
<dbReference type="GeneID" id="15805927"/>
<feature type="transmembrane region" description="Helical" evidence="7">
    <location>
        <begin position="7"/>
        <end position="28"/>
    </location>
</feature>
<keyword evidence="9" id="KW-1185">Reference proteome</keyword>
<feature type="transmembrane region" description="Helical" evidence="7">
    <location>
        <begin position="543"/>
        <end position="564"/>
    </location>
</feature>
<dbReference type="PANTHER" id="PTHR11101">
    <property type="entry name" value="PHOSPHATE TRANSPORTER"/>
    <property type="match status" value="1"/>
</dbReference>
<keyword evidence="5 7" id="KW-1133">Transmembrane helix</keyword>
<feature type="transmembrane region" description="Helical" evidence="7">
    <location>
        <begin position="429"/>
        <end position="451"/>
    </location>
</feature>
<accession>L0AV47</accession>
<proteinExistence type="inferred from homology"/>
<dbReference type="OrthoDB" id="430309at2759"/>
<keyword evidence="6 7" id="KW-0472">Membrane</keyword>
<feature type="transmembrane region" description="Helical" evidence="7">
    <location>
        <begin position="179"/>
        <end position="202"/>
    </location>
</feature>
<dbReference type="PANTHER" id="PTHR11101:SF80">
    <property type="entry name" value="PHOSPHATE TRANSPORTER"/>
    <property type="match status" value="1"/>
</dbReference>
<feature type="transmembrane region" description="Helical" evidence="7">
    <location>
        <begin position="48"/>
        <end position="68"/>
    </location>
</feature>
<comment type="subcellular location">
    <subcellularLocation>
        <location evidence="1 7">Membrane</location>
        <topology evidence="1 7">Multi-pass membrane protein</topology>
    </subcellularLocation>
</comment>
<comment type="function">
    <text evidence="7">Sodium-phosphate symporter.</text>
</comment>
<dbReference type="eggNOG" id="KOG2493">
    <property type="taxonomic scope" value="Eukaryota"/>
</dbReference>
<evidence type="ECO:0000256" key="3">
    <source>
        <dbReference type="ARBA" id="ARBA00022592"/>
    </source>
</evidence>
<sequence length="576" mass="62591">MAPAHPELLWSVICSGITCGLLAISIGANDVANAFSTSVGSGTLKLRGAISIAFVFEILGALVLGGTVTDAIRSRVLNFAAFADAPYELALGMFSSSVGATAWLAVSTYFGMPVSTTHSIIGALAGFGVASGRVDSVRWLQLLYIVLSWFIVPLVAIAVSALVYIVVQDVILSRSYSFFFMKYFHWVLLSISSLPLAIFIAFENPMAKFEGAYKEWFETNGSNKFACILLILAVLVIISSIVTILITRHRLATGWSYLESSLSADPVVVCPKGVLSGRKGPKSMEINVGKGDKMEVFEIEAKRRCSKSGIDLLLKSELFHGGPESFRSEPGLSEVDVSEDKMPLEQSSVSKLELSKIAKKDVECHVSEETKRSGSHKTQTVFSAMQILGATMVVISHSANDTANAVSPFATVLFLYLHGVKDESLTTPWYILLSGGCCMALGLAVFGYKVVKTVGLNLTRVTPSRGYTIDSVAGCLVLVLSHLGIPLSSTHCTVSSILGVGLIEDPWNDEIGEQDGEWIGFKWFPFLRRISVKNVNFKLYRKIFFTWISTIFFSGITTAMLFVISKFCYNIKLSRA</sequence>
<name>L0AV47_THEEQ</name>
<gene>
    <name evidence="8" type="ORF">BEWA_022530</name>
</gene>
<feature type="transmembrane region" description="Helical" evidence="7">
    <location>
        <begin position="222"/>
        <end position="246"/>
    </location>
</feature>
<feature type="transmembrane region" description="Helical" evidence="7">
    <location>
        <begin position="381"/>
        <end position="399"/>
    </location>
</feature>
<evidence type="ECO:0000256" key="6">
    <source>
        <dbReference type="ARBA" id="ARBA00023136"/>
    </source>
</evidence>
<evidence type="ECO:0000256" key="7">
    <source>
        <dbReference type="RuleBase" id="RU363058"/>
    </source>
</evidence>
<dbReference type="Proteomes" id="UP000031512">
    <property type="component" value="Chromosome 1"/>
</dbReference>
<dbReference type="GO" id="GO:0005315">
    <property type="term" value="F:phosphate transmembrane transporter activity"/>
    <property type="evidence" value="ECO:0007669"/>
    <property type="project" value="InterPro"/>
</dbReference>
<keyword evidence="3 7" id="KW-0592">Phosphate transport</keyword>
<dbReference type="InterPro" id="IPR001204">
    <property type="entry name" value="Phos_transporter"/>
</dbReference>
<evidence type="ECO:0000256" key="1">
    <source>
        <dbReference type="ARBA" id="ARBA00004141"/>
    </source>
</evidence>
<protein>
    <recommendedName>
        <fullName evidence="7">Phosphate transporter</fullName>
    </recommendedName>
</protein>
<dbReference type="GO" id="GO:0016020">
    <property type="term" value="C:membrane"/>
    <property type="evidence" value="ECO:0007669"/>
    <property type="project" value="UniProtKB-SubCell"/>
</dbReference>